<organism evidence="3 4">
    <name type="scientific">Polysphondylium violaceum</name>
    <dbReference type="NCBI Taxonomy" id="133409"/>
    <lineage>
        <taxon>Eukaryota</taxon>
        <taxon>Amoebozoa</taxon>
        <taxon>Evosea</taxon>
        <taxon>Eumycetozoa</taxon>
        <taxon>Dictyostelia</taxon>
        <taxon>Dictyosteliales</taxon>
        <taxon>Dictyosteliaceae</taxon>
        <taxon>Polysphondylium</taxon>
    </lineage>
</organism>
<keyword evidence="4" id="KW-1185">Reference proteome</keyword>
<comment type="caution">
    <text evidence="3">The sequence shown here is derived from an EMBL/GenBank/DDBJ whole genome shotgun (WGS) entry which is preliminary data.</text>
</comment>
<protein>
    <submittedName>
        <fullName evidence="3">Uncharacterized protein</fullName>
    </submittedName>
</protein>
<keyword evidence="2" id="KW-1133">Transmembrane helix</keyword>
<feature type="transmembrane region" description="Helical" evidence="2">
    <location>
        <begin position="127"/>
        <end position="146"/>
    </location>
</feature>
<feature type="region of interest" description="Disordered" evidence="1">
    <location>
        <begin position="157"/>
        <end position="187"/>
    </location>
</feature>
<evidence type="ECO:0000256" key="2">
    <source>
        <dbReference type="SAM" id="Phobius"/>
    </source>
</evidence>
<proteinExistence type="predicted"/>
<dbReference type="Proteomes" id="UP000695562">
    <property type="component" value="Unassembled WGS sequence"/>
</dbReference>
<feature type="transmembrane region" description="Helical" evidence="2">
    <location>
        <begin position="12"/>
        <end position="33"/>
    </location>
</feature>
<gene>
    <name evidence="3" type="ORF">CYY_005974</name>
</gene>
<name>A0A8J4PUI2_9MYCE</name>
<feature type="transmembrane region" description="Helical" evidence="2">
    <location>
        <begin position="302"/>
        <end position="318"/>
    </location>
</feature>
<sequence>MKILKESSLGNIRLLSSFLLITFLFITLYSQFFKNIDYCAVDRVYSGDKWRHLHLMLSFGCVLFCGLQFVFWSPLKPRSLKAKFQFNGRSLFFILYTLLWYGATYCLCTYLKVSLGDLTCNKHSNSVSGHFLFHSFYLLIIPYWFLTMGRIHNKQQLLSPSSHPDHQKKTSKRQQQQQSSSSTKRAVRESSRNELVLLKRLLVENPTTIVLLITYLLYVYSSYINLDKTWVHGFHSPRQILYGLLLSFSSILALLQITSVYNNLQSKSSYIGLLQYLVGYWILALSVLYYGGGRYPFSNNELIVFFVCFLYLVYFSLVKAETLPQPQTEEVKLKKKNE</sequence>
<feature type="transmembrane region" description="Helical" evidence="2">
    <location>
        <begin position="53"/>
        <end position="72"/>
    </location>
</feature>
<feature type="transmembrane region" description="Helical" evidence="2">
    <location>
        <begin position="240"/>
        <end position="261"/>
    </location>
</feature>
<feature type="transmembrane region" description="Helical" evidence="2">
    <location>
        <begin position="273"/>
        <end position="290"/>
    </location>
</feature>
<evidence type="ECO:0000256" key="1">
    <source>
        <dbReference type="SAM" id="MobiDB-lite"/>
    </source>
</evidence>
<evidence type="ECO:0000313" key="4">
    <source>
        <dbReference type="Proteomes" id="UP000695562"/>
    </source>
</evidence>
<dbReference type="EMBL" id="AJWJ01000255">
    <property type="protein sequence ID" value="KAF2072714.1"/>
    <property type="molecule type" value="Genomic_DNA"/>
</dbReference>
<dbReference type="OrthoDB" id="19836at2759"/>
<feature type="compositionally biased region" description="Low complexity" evidence="1">
    <location>
        <begin position="173"/>
        <end position="184"/>
    </location>
</feature>
<feature type="transmembrane region" description="Helical" evidence="2">
    <location>
        <begin position="93"/>
        <end position="115"/>
    </location>
</feature>
<keyword evidence="2" id="KW-0472">Membrane</keyword>
<feature type="transmembrane region" description="Helical" evidence="2">
    <location>
        <begin position="201"/>
        <end position="220"/>
    </location>
</feature>
<evidence type="ECO:0000313" key="3">
    <source>
        <dbReference type="EMBL" id="KAF2072714.1"/>
    </source>
</evidence>
<keyword evidence="2" id="KW-0812">Transmembrane</keyword>
<reference evidence="3" key="1">
    <citation type="submission" date="2020-01" db="EMBL/GenBank/DDBJ databases">
        <title>Development of genomics and gene disruption for Polysphondylium violaceum indicates a role for the polyketide synthase stlB in stalk morphogenesis.</title>
        <authorList>
            <person name="Narita B."/>
            <person name="Kawabe Y."/>
            <person name="Kin K."/>
            <person name="Saito T."/>
            <person name="Gibbs R."/>
            <person name="Kuspa A."/>
            <person name="Muzny D."/>
            <person name="Queller D."/>
            <person name="Richards S."/>
            <person name="Strassman J."/>
            <person name="Sucgang R."/>
            <person name="Worley K."/>
            <person name="Schaap P."/>
        </authorList>
    </citation>
    <scope>NUCLEOTIDE SEQUENCE</scope>
    <source>
        <strain evidence="3">QSvi11</strain>
    </source>
</reference>
<accession>A0A8J4PUI2</accession>
<dbReference type="AlphaFoldDB" id="A0A8J4PUI2"/>